<keyword evidence="2" id="KW-1185">Reference proteome</keyword>
<gene>
    <name evidence="1" type="ORF">GMARGA_LOCUS21580</name>
</gene>
<sequence>FDNLELCFDSNNSLECCFDNNDNRDFFDKILDNNSQLIINNEEDNGLSDCEVNDLTNKNEDLYPLNKGHLLKIGTKLRGVNSEHAISIRNGQGFGAFEHEVRVDFSYIDSIRGQYVFTPKVQYQLKSQALYGKEMEKQFAEKEGHIIQSNNKNDYYGTISNPLQLRMKGRKCYKHIASFNNSTGVRKKVLKEATNI</sequence>
<dbReference type="EMBL" id="CAJVQB010020038">
    <property type="protein sequence ID" value="CAG8793218.1"/>
    <property type="molecule type" value="Genomic_DNA"/>
</dbReference>
<proteinExistence type="predicted"/>
<evidence type="ECO:0000313" key="1">
    <source>
        <dbReference type="EMBL" id="CAG8793218.1"/>
    </source>
</evidence>
<reference evidence="1 2" key="1">
    <citation type="submission" date="2021-06" db="EMBL/GenBank/DDBJ databases">
        <authorList>
            <person name="Kallberg Y."/>
            <person name="Tangrot J."/>
            <person name="Rosling A."/>
        </authorList>
    </citation>
    <scope>NUCLEOTIDE SEQUENCE [LARGE SCALE GENOMIC DNA]</scope>
    <source>
        <strain evidence="1 2">120-4 pot B 10/14</strain>
    </source>
</reference>
<name>A0ABN7VR01_GIGMA</name>
<evidence type="ECO:0000313" key="2">
    <source>
        <dbReference type="Proteomes" id="UP000789901"/>
    </source>
</evidence>
<organism evidence="1 2">
    <name type="scientific">Gigaspora margarita</name>
    <dbReference type="NCBI Taxonomy" id="4874"/>
    <lineage>
        <taxon>Eukaryota</taxon>
        <taxon>Fungi</taxon>
        <taxon>Fungi incertae sedis</taxon>
        <taxon>Mucoromycota</taxon>
        <taxon>Glomeromycotina</taxon>
        <taxon>Glomeromycetes</taxon>
        <taxon>Diversisporales</taxon>
        <taxon>Gigasporaceae</taxon>
        <taxon>Gigaspora</taxon>
    </lineage>
</organism>
<protein>
    <submittedName>
        <fullName evidence="1">34308_t:CDS:1</fullName>
    </submittedName>
</protein>
<comment type="caution">
    <text evidence="1">The sequence shown here is derived from an EMBL/GenBank/DDBJ whole genome shotgun (WGS) entry which is preliminary data.</text>
</comment>
<accession>A0ABN7VR01</accession>
<dbReference type="Proteomes" id="UP000789901">
    <property type="component" value="Unassembled WGS sequence"/>
</dbReference>
<feature type="non-terminal residue" evidence="1">
    <location>
        <position position="1"/>
    </location>
</feature>